<dbReference type="OrthoDB" id="9783873at2"/>
<dbReference type="Proteomes" id="UP000320801">
    <property type="component" value="Unassembled WGS sequence"/>
</dbReference>
<dbReference type="Pfam" id="PF11074">
    <property type="entry name" value="DUF2779"/>
    <property type="match status" value="1"/>
</dbReference>
<organism evidence="2 3">
    <name type="scientific">Mycoplasmopsis mucosicanis</name>
    <dbReference type="NCBI Taxonomy" id="458208"/>
    <lineage>
        <taxon>Bacteria</taxon>
        <taxon>Bacillati</taxon>
        <taxon>Mycoplasmatota</taxon>
        <taxon>Mycoplasmoidales</taxon>
        <taxon>Metamycoplasmataceae</taxon>
        <taxon>Mycoplasmopsis</taxon>
    </lineage>
</organism>
<dbReference type="InterPro" id="IPR021301">
    <property type="entry name" value="DUF2779"/>
</dbReference>
<dbReference type="AlphaFoldDB" id="A0A507SVG5"/>
<dbReference type="RefSeq" id="WP_141483587.1">
    <property type="nucleotide sequence ID" value="NZ_SMDN01000001.1"/>
</dbReference>
<gene>
    <name evidence="2" type="ORF">E1I18_00145</name>
</gene>
<proteinExistence type="predicted"/>
<keyword evidence="3" id="KW-1185">Reference proteome</keyword>
<protein>
    <submittedName>
        <fullName evidence="2">DUF2779 domain-containing protein</fullName>
    </submittedName>
</protein>
<evidence type="ECO:0000313" key="3">
    <source>
        <dbReference type="Proteomes" id="UP000320801"/>
    </source>
</evidence>
<evidence type="ECO:0000313" key="2">
    <source>
        <dbReference type="EMBL" id="TQC54175.1"/>
    </source>
</evidence>
<reference evidence="2 3" key="1">
    <citation type="submission" date="2019-03" db="EMBL/GenBank/DDBJ databases">
        <title>Characterization of a novel Mycoplasma cynos real-time PCR assay.</title>
        <authorList>
            <person name="Tallmadge R.L."/>
            <person name="Mitchell P.K."/>
            <person name="Goodman L."/>
        </authorList>
    </citation>
    <scope>NUCLEOTIDE SEQUENCE [LARGE SCALE GENOMIC DNA]</scope>
    <source>
        <strain evidence="2 3">1642</strain>
    </source>
</reference>
<dbReference type="EMBL" id="SMDN01000001">
    <property type="protein sequence ID" value="TQC54175.1"/>
    <property type="molecule type" value="Genomic_DNA"/>
</dbReference>
<comment type="caution">
    <text evidence="2">The sequence shown here is derived from an EMBL/GenBank/DDBJ whole genome shotgun (WGS) entry which is preliminary data.</text>
</comment>
<name>A0A507SVG5_9BACT</name>
<sequence length="783" mass="91317">MKILTLAKLDKTTAQPITLSHFRTFLNSQPYFIWAKRNVDGDIEYIPNLDANGFKLYDLDQNNNSFNNLTSHDLSIFSDFDDDDDTLEDELFNHYHSKELKLFLNSEWNYKSENMGMFSKAQKQAVDFIVANHNLTFDEIYFNSRIYPVEKLHQIGENFNEFIQNDTKKMIIDPAFVYLHKSANGINYLPKSSCFAYCKEHKSLYFFKTKDKTSLSDYQNAFFTYKIATKMNVDVKEIKFIVFDWDLNSYKKEIIPFNVIHGCNSSNSNSGVKRDGENMFKSDDELRMRGMINSGQAMEIALTSQNAIPTVFASITEGKVWKNANISDLKKYYNDNKKIDIKKVSVEFDDFDEIIEKIIEARDIAQPTYSIKQGDEYVFDCTVDSISPWGKNPEIQKIKNLYLGTQYLYSTGNNGTGKSLRTSLTQQYIDEHKQIVDKLYSFPNYFTKDAIDLLKLLMIKDERIVWYDYEGVSSLVPLFDNLKSWNQIPHQVSIIVTQNGRQIHSEDILKDPKNINLIDLVDVILAVYQNKAHKYVVFNKNYENTRNWEIRDLVKKYYDNGNIEFISKMQQRGIDSWLEFNSIVKHINTNTIDLVDFFSKNAGCEMFFTSNYIKHNQYHKPIFELDFINFSGSQRQYLDLCSSYKNAFFADKSLKPIRIMELLGFTSIKKLEKLITKSGYKYKNEIKEYATLEIKNGSMALELAISRANNTTKDLEWAAKSDKLKEYCHNDVVAMIVVYEFVLGLVANVFPNIHDLEYKIHSNQEIELDFENKKLFIKGTQNE</sequence>
<evidence type="ECO:0000259" key="1">
    <source>
        <dbReference type="Pfam" id="PF11074"/>
    </source>
</evidence>
<feature type="domain" description="DUF2779" evidence="1">
    <location>
        <begin position="465"/>
        <end position="606"/>
    </location>
</feature>
<accession>A0A507SVG5</accession>
<dbReference type="NCBIfam" id="NF045869">
    <property type="entry name" value="UU173_fam"/>
    <property type="match status" value="1"/>
</dbReference>